<protein>
    <submittedName>
        <fullName evidence="1">Uncharacterized protein</fullName>
    </submittedName>
</protein>
<accession>A0ABP9SA83</accession>
<gene>
    <name evidence="1" type="ORF">GCM10023322_54310</name>
</gene>
<evidence type="ECO:0000313" key="1">
    <source>
        <dbReference type="EMBL" id="GAA5193124.1"/>
    </source>
</evidence>
<dbReference type="EMBL" id="BAABJQ010000018">
    <property type="protein sequence ID" value="GAA5193124.1"/>
    <property type="molecule type" value="Genomic_DNA"/>
</dbReference>
<dbReference type="Proteomes" id="UP001501570">
    <property type="component" value="Unassembled WGS sequence"/>
</dbReference>
<sequence length="88" mass="9883">MSRVQYDPENPPEQPPEGCADPLLWRVAHALHLEHQPEQDSRCTCGEMFPCSRAGLAARGMLTACVRRPLDPASPTALRPRRWSHRGI</sequence>
<name>A0ABP9SA83_9ACTN</name>
<proteinExistence type="predicted"/>
<dbReference type="RefSeq" id="WP_345634248.1">
    <property type="nucleotide sequence ID" value="NZ_BAABJQ010000018.1"/>
</dbReference>
<keyword evidence="2" id="KW-1185">Reference proteome</keyword>
<comment type="caution">
    <text evidence="1">The sequence shown here is derived from an EMBL/GenBank/DDBJ whole genome shotgun (WGS) entry which is preliminary data.</text>
</comment>
<organism evidence="1 2">
    <name type="scientific">Rugosimonospora acidiphila</name>
    <dbReference type="NCBI Taxonomy" id="556531"/>
    <lineage>
        <taxon>Bacteria</taxon>
        <taxon>Bacillati</taxon>
        <taxon>Actinomycetota</taxon>
        <taxon>Actinomycetes</taxon>
        <taxon>Micromonosporales</taxon>
        <taxon>Micromonosporaceae</taxon>
        <taxon>Rugosimonospora</taxon>
    </lineage>
</organism>
<reference evidence="2" key="1">
    <citation type="journal article" date="2019" name="Int. J. Syst. Evol. Microbiol.">
        <title>The Global Catalogue of Microorganisms (GCM) 10K type strain sequencing project: providing services to taxonomists for standard genome sequencing and annotation.</title>
        <authorList>
            <consortium name="The Broad Institute Genomics Platform"/>
            <consortium name="The Broad Institute Genome Sequencing Center for Infectious Disease"/>
            <person name="Wu L."/>
            <person name="Ma J."/>
        </authorList>
    </citation>
    <scope>NUCLEOTIDE SEQUENCE [LARGE SCALE GENOMIC DNA]</scope>
    <source>
        <strain evidence="2">JCM 18304</strain>
    </source>
</reference>
<evidence type="ECO:0000313" key="2">
    <source>
        <dbReference type="Proteomes" id="UP001501570"/>
    </source>
</evidence>